<dbReference type="RefSeq" id="WP_136079586.1">
    <property type="nucleotide sequence ID" value="NZ_CAAHFG010000001.1"/>
</dbReference>
<dbReference type="Proteomes" id="UP000366872">
    <property type="component" value="Unassembled WGS sequence"/>
</dbReference>
<protein>
    <submittedName>
        <fullName evidence="1">Uncharacterized protein</fullName>
    </submittedName>
</protein>
<evidence type="ECO:0000313" key="2">
    <source>
        <dbReference type="Proteomes" id="UP000366872"/>
    </source>
</evidence>
<proteinExistence type="predicted"/>
<reference evidence="1 2" key="1">
    <citation type="submission" date="2019-04" db="EMBL/GenBank/DDBJ databases">
        <authorList>
            <person name="Van Vliet M D."/>
        </authorList>
    </citation>
    <scope>NUCLEOTIDE SEQUENCE [LARGE SCALE GENOMIC DNA]</scope>
    <source>
        <strain evidence="1 2">F1</strain>
    </source>
</reference>
<accession>A0A6C2U257</accession>
<dbReference type="AlphaFoldDB" id="A0A6C2U257"/>
<organism evidence="1 2">
    <name type="scientific">Pontiella desulfatans</name>
    <dbReference type="NCBI Taxonomy" id="2750659"/>
    <lineage>
        <taxon>Bacteria</taxon>
        <taxon>Pseudomonadati</taxon>
        <taxon>Kiritimatiellota</taxon>
        <taxon>Kiritimatiellia</taxon>
        <taxon>Kiritimatiellales</taxon>
        <taxon>Pontiellaceae</taxon>
        <taxon>Pontiella</taxon>
    </lineage>
</organism>
<dbReference type="EMBL" id="CAAHFG010000001">
    <property type="protein sequence ID" value="VGO14070.1"/>
    <property type="molecule type" value="Genomic_DNA"/>
</dbReference>
<name>A0A6C2U257_PONDE</name>
<gene>
    <name evidence="1" type="ORF">PDESU_02627</name>
</gene>
<sequence>MHLVKKDAIVDVEDDVWNQVYSRRRKKSNRIYTAEYSTNLVSGSWFPMAESQAGNGSVIAVADINNLDNCFYRVKAKH</sequence>
<evidence type="ECO:0000313" key="1">
    <source>
        <dbReference type="EMBL" id="VGO14070.1"/>
    </source>
</evidence>
<keyword evidence="2" id="KW-1185">Reference proteome</keyword>